<reference evidence="3 4" key="1">
    <citation type="journal article" date="2018" name="Genome Biol.">
        <title>SKESA: strategic k-mer extension for scrupulous assemblies.</title>
        <authorList>
            <person name="Souvorov A."/>
            <person name="Agarwala R."/>
            <person name="Lipman D.J."/>
        </authorList>
    </citation>
    <scope>NUCLEOTIDE SEQUENCE</scope>
    <source>
        <strain evidence="1">CFIAFB20140010</strain>
        <strain evidence="2 4">LiDS0115</strain>
        <strain evidence="3">SFBRL218_S4</strain>
    </source>
</reference>
<evidence type="ECO:0000313" key="3">
    <source>
        <dbReference type="EMBL" id="HAO5921320.1"/>
    </source>
</evidence>
<evidence type="ECO:0000313" key="4">
    <source>
        <dbReference type="Proteomes" id="UP000841561"/>
    </source>
</evidence>
<sequence>MFNEWIRLASVIPDYIDKLDELKCPNCKHNEIDYVYVGDLESRIGFEVVWCNNCLRGIQISRVRVPENVSMLSFKGTENLDEIIPKFKPVTPEE</sequence>
<reference evidence="3" key="2">
    <citation type="submission" date="2020-10" db="EMBL/GenBank/DDBJ databases">
        <authorList>
            <consortium name="NCBI Pathogen Detection Project"/>
        </authorList>
    </citation>
    <scope>NUCLEOTIDE SEQUENCE</scope>
    <source>
        <strain evidence="1">CFIAFB20140010</strain>
        <strain evidence="2">LiDS0115</strain>
        <strain evidence="3">SFBRL218_S4</strain>
    </source>
</reference>
<dbReference type="EMBL" id="DAAKPP010000004">
    <property type="protein sequence ID" value="HAC3055903.1"/>
    <property type="molecule type" value="Genomic_DNA"/>
</dbReference>
<evidence type="ECO:0000313" key="1">
    <source>
        <dbReference type="EMBL" id="HAB7721186.1"/>
    </source>
</evidence>
<dbReference type="Proteomes" id="UP000841561">
    <property type="component" value="Unassembled WGS sequence"/>
</dbReference>
<accession>A0A5D5PEZ2</accession>
<dbReference type="EMBL" id="DAAHYZ010000002">
    <property type="protein sequence ID" value="HAB7721186.1"/>
    <property type="molecule type" value="Genomic_DNA"/>
</dbReference>
<evidence type="ECO:0000313" key="2">
    <source>
        <dbReference type="EMBL" id="HAC3055903.1"/>
    </source>
</evidence>
<proteinExistence type="predicted"/>
<gene>
    <name evidence="1" type="ORF">GYP27_04280</name>
    <name evidence="2" type="ORF">GZK27_10355</name>
    <name evidence="3" type="ORF">IP987_000497</name>
</gene>
<dbReference type="EMBL" id="DABXZF010000003">
    <property type="protein sequence ID" value="HAO5921320.1"/>
    <property type="molecule type" value="Genomic_DNA"/>
</dbReference>
<organism evidence="3">
    <name type="scientific">Listeria monocytogenes</name>
    <dbReference type="NCBI Taxonomy" id="1639"/>
    <lineage>
        <taxon>Bacteria</taxon>
        <taxon>Bacillati</taxon>
        <taxon>Bacillota</taxon>
        <taxon>Bacilli</taxon>
        <taxon>Bacillales</taxon>
        <taxon>Listeriaceae</taxon>
        <taxon>Listeria</taxon>
    </lineage>
</organism>
<dbReference type="RefSeq" id="WP_003732244.1">
    <property type="nucleotide sequence ID" value="NC_021823.1"/>
</dbReference>
<name>A0A5D5PEZ2_LISMN</name>
<dbReference type="Proteomes" id="UP000840569">
    <property type="component" value="Unassembled WGS sequence"/>
</dbReference>
<dbReference type="AlphaFoldDB" id="A0A5D5PEZ2"/>
<dbReference type="Proteomes" id="UP000853596">
    <property type="component" value="Unassembled WGS sequence"/>
</dbReference>
<comment type="caution">
    <text evidence="3">The sequence shown here is derived from an EMBL/GenBank/DDBJ whole genome shotgun (WGS) entry which is preliminary data.</text>
</comment>
<protein>
    <submittedName>
        <fullName evidence="3">Uncharacterized protein</fullName>
    </submittedName>
</protein>